<gene>
    <name evidence="2" type="ORF">BSEPE_0788</name>
</gene>
<dbReference type="STRING" id="1303921.BSEPE_0788"/>
<reference evidence="2 3" key="1">
    <citation type="journal article" date="2000" name="Mar. Ecol. Prog. Ser.">
        <title>Phylogenetic characterization of endosymbionts in three hydrothermal vent mussels: influence on host distributions.</title>
        <authorList>
            <person name="Fujiwara Y."/>
            <person name="Takai K."/>
            <person name="Uematsu K."/>
            <person name="Tsuchida S."/>
            <person name="Hunt J.C."/>
            <person name="Hashimoto J."/>
        </authorList>
    </citation>
    <scope>NUCLEOTIDE SEQUENCE [LARGE SCALE GENOMIC DNA]</scope>
    <source>
        <strain evidence="2 3">Myojin Knoll</strain>
    </source>
</reference>
<sequence>MDKIENKIVSYFLEEFGRNNLTSIRLKPIELKYKEQLDFINNRLRHRILKPVNAYEYFPNFETLVQANSPYKVNLVKDIDVIYLYLREVYQDPNLDEVSTTLNAVLQNVDLTKERLCECFYYLADTLFTSYATDAENKQIVFNMDREFFLRQEFIQYNSFSGYLEQTKSSWQKMELQEKTTLRKLTPAQIDVETTQRNASKLWALYPSKRVAQIIREHKEDLLKGCKHQKCADSTLRTRIAHLHPNPKNSKGGRDKKPKDKSTSSMSDLLKKSNKLIKLTGV</sequence>
<evidence type="ECO:0000313" key="2">
    <source>
        <dbReference type="EMBL" id="BAS67781.1"/>
    </source>
</evidence>
<dbReference type="Proteomes" id="UP000067399">
    <property type="component" value="Chromosome"/>
</dbReference>
<protein>
    <submittedName>
        <fullName evidence="2">Uncharacterized protein</fullName>
    </submittedName>
</protein>
<feature type="compositionally biased region" description="Basic and acidic residues" evidence="1">
    <location>
        <begin position="252"/>
        <end position="262"/>
    </location>
</feature>
<accession>A0A0P0URC4</accession>
<evidence type="ECO:0000313" key="3">
    <source>
        <dbReference type="Proteomes" id="UP000067399"/>
    </source>
</evidence>
<dbReference type="EMBL" id="AP013042">
    <property type="protein sequence ID" value="BAS67781.1"/>
    <property type="molecule type" value="Genomic_DNA"/>
</dbReference>
<organism evidence="2 3">
    <name type="scientific">endosymbiont of Bathymodiolus septemdierum str. Myojin knoll</name>
    <dbReference type="NCBI Taxonomy" id="1303921"/>
    <lineage>
        <taxon>Bacteria</taxon>
        <taxon>Pseudomonadati</taxon>
        <taxon>Pseudomonadota</taxon>
        <taxon>Gammaproteobacteria</taxon>
        <taxon>sulfur-oxidizing symbionts</taxon>
    </lineage>
</organism>
<keyword evidence="3" id="KW-1185">Reference proteome</keyword>
<name>A0A0P0URC4_9GAMM</name>
<evidence type="ECO:0000256" key="1">
    <source>
        <dbReference type="SAM" id="MobiDB-lite"/>
    </source>
</evidence>
<feature type="region of interest" description="Disordered" evidence="1">
    <location>
        <begin position="242"/>
        <end position="274"/>
    </location>
</feature>
<proteinExistence type="predicted"/>
<dbReference type="RefSeq" id="WP_066044366.1">
    <property type="nucleotide sequence ID" value="NZ_AP013042.1"/>
</dbReference>
<dbReference type="AlphaFoldDB" id="A0A0P0URC4"/>
<dbReference type="KEGG" id="ebh:BSEPE_0788"/>
<reference evidence="2 3" key="2">
    <citation type="journal article" date="2016" name="ISME J.">
        <title>Heterogeneous composition of key metabolic gene clusters in a vent mussel symbiont population.</title>
        <authorList>
            <person name="Ikuta T."/>
            <person name="Takaki Y."/>
            <person name="Nagai Y."/>
            <person name="Shimamura S."/>
            <person name="Tsuda M."/>
            <person name="Kawagucci S."/>
            <person name="Aoki Y."/>
            <person name="Inoue K."/>
            <person name="Teruya M."/>
            <person name="Satou K."/>
            <person name="Teruya K."/>
            <person name="Shimoji M."/>
            <person name="Tamotsu H."/>
            <person name="Hirano T."/>
            <person name="Maruyama T."/>
            <person name="Yoshida T."/>
        </authorList>
    </citation>
    <scope>NUCLEOTIDE SEQUENCE [LARGE SCALE GENOMIC DNA]</scope>
    <source>
        <strain evidence="2 3">Myojin Knoll</strain>
    </source>
</reference>